<dbReference type="Pfam" id="PF10326">
    <property type="entry name" value="7TM_GPCR_Str"/>
    <property type="match status" value="1"/>
</dbReference>
<proteinExistence type="predicted"/>
<dbReference type="WBParaSite" id="Csp11.Scaffold629.g12856.t2">
    <property type="protein sequence ID" value="Csp11.Scaffold629.g12856.t2"/>
    <property type="gene ID" value="Csp11.Scaffold629.g12856"/>
</dbReference>
<evidence type="ECO:0000256" key="1">
    <source>
        <dbReference type="SAM" id="Phobius"/>
    </source>
</evidence>
<evidence type="ECO:0000313" key="3">
    <source>
        <dbReference type="WBParaSite" id="Csp11.Scaffold629.g12856.t2"/>
    </source>
</evidence>
<keyword evidence="1" id="KW-0812">Transmembrane</keyword>
<accession>A0A1I7TXS1</accession>
<dbReference type="PANTHER" id="PTHR46000:SF10">
    <property type="entry name" value="SEVEN TM RECEPTOR"/>
    <property type="match status" value="1"/>
</dbReference>
<dbReference type="eggNOG" id="ENOG502TANV">
    <property type="taxonomic scope" value="Eukaryota"/>
</dbReference>
<dbReference type="SUPFAM" id="SSF81321">
    <property type="entry name" value="Family A G protein-coupled receptor-like"/>
    <property type="match status" value="1"/>
</dbReference>
<dbReference type="Proteomes" id="UP000095282">
    <property type="component" value="Unplaced"/>
</dbReference>
<protein>
    <submittedName>
        <fullName evidence="3">7TM_GPCR_Srx domain-containing protein</fullName>
    </submittedName>
</protein>
<sequence>MKPKLVDYFQGWKIIFWLGYVFIFGFAWGFITYYYAYPDLYARDYVRAEMYDQYNVDSYDVPLFVLLAYGEKNNTKFVRFQSLVCIFGQMGIMTLQYLVMMICGFLLYKKISSDLQQTAEMRAHSKVQKQFFKALLYQLAAPSVLVHLPAVPLFFAPFFDMKISFHTRLVVYFFSIYPLLDSLILFLVVSDYRLAVKKIIINRARQVLTFFNASTVSPFTLPTPTTNHGTNVY</sequence>
<feature type="transmembrane region" description="Helical" evidence="1">
    <location>
        <begin position="135"/>
        <end position="157"/>
    </location>
</feature>
<keyword evidence="1" id="KW-0472">Membrane</keyword>
<feature type="transmembrane region" description="Helical" evidence="1">
    <location>
        <begin position="86"/>
        <end position="108"/>
    </location>
</feature>
<evidence type="ECO:0000313" key="2">
    <source>
        <dbReference type="Proteomes" id="UP000095282"/>
    </source>
</evidence>
<keyword evidence="2" id="KW-1185">Reference proteome</keyword>
<organism evidence="2 3">
    <name type="scientific">Caenorhabditis tropicalis</name>
    <dbReference type="NCBI Taxonomy" id="1561998"/>
    <lineage>
        <taxon>Eukaryota</taxon>
        <taxon>Metazoa</taxon>
        <taxon>Ecdysozoa</taxon>
        <taxon>Nematoda</taxon>
        <taxon>Chromadorea</taxon>
        <taxon>Rhabditida</taxon>
        <taxon>Rhabditina</taxon>
        <taxon>Rhabditomorpha</taxon>
        <taxon>Rhabditoidea</taxon>
        <taxon>Rhabditidae</taxon>
        <taxon>Peloderinae</taxon>
        <taxon>Caenorhabditis</taxon>
    </lineage>
</organism>
<keyword evidence="1" id="KW-1133">Transmembrane helix</keyword>
<feature type="transmembrane region" description="Helical" evidence="1">
    <location>
        <begin position="12"/>
        <end position="36"/>
    </location>
</feature>
<feature type="transmembrane region" description="Helical" evidence="1">
    <location>
        <begin position="169"/>
        <end position="189"/>
    </location>
</feature>
<dbReference type="STRING" id="1561998.A0A1I7TXS1"/>
<name>A0A1I7TXS1_9PELO</name>
<dbReference type="PANTHER" id="PTHR46000">
    <property type="entry name" value="SEVEN TM RECEPTOR-RELATED"/>
    <property type="match status" value="1"/>
</dbReference>
<dbReference type="InterPro" id="IPR019428">
    <property type="entry name" value="7TM_GPCR_serpentine_rcpt_Str"/>
</dbReference>
<reference evidence="3" key="1">
    <citation type="submission" date="2016-11" db="UniProtKB">
        <authorList>
            <consortium name="WormBaseParasite"/>
        </authorList>
    </citation>
    <scope>IDENTIFICATION</scope>
</reference>
<dbReference type="AlphaFoldDB" id="A0A1I7TXS1"/>